<keyword evidence="1" id="KW-0812">Transmembrane</keyword>
<gene>
    <name evidence="2" type="ORF">ATJ93_3433</name>
</gene>
<keyword evidence="1" id="KW-1133">Transmembrane helix</keyword>
<dbReference type="RefSeq" id="WP_120245790.1">
    <property type="nucleotide sequence ID" value="NZ_RAPO01000003.1"/>
</dbReference>
<feature type="transmembrane region" description="Helical" evidence="1">
    <location>
        <begin position="43"/>
        <end position="64"/>
    </location>
</feature>
<feature type="transmembrane region" description="Helical" evidence="1">
    <location>
        <begin position="12"/>
        <end position="31"/>
    </location>
</feature>
<evidence type="ECO:0000313" key="2">
    <source>
        <dbReference type="EMBL" id="RKD93801.1"/>
    </source>
</evidence>
<reference evidence="2 3" key="1">
    <citation type="submission" date="2018-09" db="EMBL/GenBank/DDBJ databases">
        <title>Genomic Encyclopedia of Archaeal and Bacterial Type Strains, Phase II (KMG-II): from individual species to whole genera.</title>
        <authorList>
            <person name="Goeker M."/>
        </authorList>
    </citation>
    <scope>NUCLEOTIDE SEQUENCE [LARGE SCALE GENOMIC DNA]</scope>
    <source>
        <strain evidence="2 3">DSM 13151</strain>
    </source>
</reference>
<keyword evidence="3" id="KW-1185">Reference proteome</keyword>
<dbReference type="AlphaFoldDB" id="A0A419WE99"/>
<proteinExistence type="predicted"/>
<organism evidence="2 3">
    <name type="scientific">Halopiger aswanensis</name>
    <dbReference type="NCBI Taxonomy" id="148449"/>
    <lineage>
        <taxon>Archaea</taxon>
        <taxon>Methanobacteriati</taxon>
        <taxon>Methanobacteriota</taxon>
        <taxon>Stenosarchaea group</taxon>
        <taxon>Halobacteria</taxon>
        <taxon>Halobacteriales</taxon>
        <taxon>Natrialbaceae</taxon>
        <taxon>Halopiger</taxon>
    </lineage>
</organism>
<dbReference type="Proteomes" id="UP000283805">
    <property type="component" value="Unassembled WGS sequence"/>
</dbReference>
<name>A0A419WE99_9EURY</name>
<accession>A0A419WE99</accession>
<protein>
    <submittedName>
        <fullName evidence="2">Uncharacterized protein</fullName>
    </submittedName>
</protein>
<keyword evidence="1" id="KW-0472">Membrane</keyword>
<evidence type="ECO:0000313" key="3">
    <source>
        <dbReference type="Proteomes" id="UP000283805"/>
    </source>
</evidence>
<sequence length="68" mass="7090">MSRRITATDVVSLLRLAALALLVSGFIGWVVEGSAFDLESPYTVAFGAGLGCALVAIYLGVFLANRGE</sequence>
<dbReference type="OrthoDB" id="191535at2157"/>
<evidence type="ECO:0000256" key="1">
    <source>
        <dbReference type="SAM" id="Phobius"/>
    </source>
</evidence>
<dbReference type="EMBL" id="RAPO01000003">
    <property type="protein sequence ID" value="RKD93801.1"/>
    <property type="molecule type" value="Genomic_DNA"/>
</dbReference>
<comment type="caution">
    <text evidence="2">The sequence shown here is derived from an EMBL/GenBank/DDBJ whole genome shotgun (WGS) entry which is preliminary data.</text>
</comment>